<reference evidence="2" key="1">
    <citation type="submission" date="2021-01" db="EMBL/GenBank/DDBJ databases">
        <title>Adiantum capillus-veneris genome.</title>
        <authorList>
            <person name="Fang Y."/>
            <person name="Liao Q."/>
        </authorList>
    </citation>
    <scope>NUCLEOTIDE SEQUENCE</scope>
    <source>
        <strain evidence="2">H3</strain>
        <tissue evidence="2">Leaf</tissue>
    </source>
</reference>
<proteinExistence type="predicted"/>
<dbReference type="OrthoDB" id="64875at2759"/>
<protein>
    <submittedName>
        <fullName evidence="2">Uncharacterized protein</fullName>
    </submittedName>
</protein>
<dbReference type="AlphaFoldDB" id="A0A9D4Z8H2"/>
<dbReference type="Proteomes" id="UP000886520">
    <property type="component" value="Chromosome 19"/>
</dbReference>
<sequence length="233" mass="26575">MAHSLRRVCKTLHLAHGEETKKLFELGPVSVQTALYAKASQDEVVKKKKKKKKEKKKEKKGAAGADEYEKDRARFSDLVAKALNAPSAVRHVSQKERLREQEMAKYGLMTKERQIELEQIKAREKAKKQNQEGEEATFVEEDEEKRRLKKEEGMRLAKEYSRFLMREDRKLHAGETIRLRLKNEAIAALPPGLQEAARVPDMTPFPGISPATLTPPIPGFSYDYSSGKVEDEI</sequence>
<feature type="compositionally biased region" description="Acidic residues" evidence="1">
    <location>
        <begin position="132"/>
        <end position="143"/>
    </location>
</feature>
<evidence type="ECO:0000256" key="1">
    <source>
        <dbReference type="SAM" id="MobiDB-lite"/>
    </source>
</evidence>
<dbReference type="InterPro" id="IPR039145">
    <property type="entry name" value="Ribosomal_mL40_metazoa/plant"/>
</dbReference>
<feature type="region of interest" description="Disordered" evidence="1">
    <location>
        <begin position="126"/>
        <end position="151"/>
    </location>
</feature>
<evidence type="ECO:0000313" key="2">
    <source>
        <dbReference type="EMBL" id="KAI5065544.1"/>
    </source>
</evidence>
<feature type="compositionally biased region" description="Basic residues" evidence="1">
    <location>
        <begin position="46"/>
        <end position="59"/>
    </location>
</feature>
<gene>
    <name evidence="2" type="ORF">GOP47_0020239</name>
</gene>
<feature type="region of interest" description="Disordered" evidence="1">
    <location>
        <begin position="207"/>
        <end position="233"/>
    </location>
</feature>
<feature type="region of interest" description="Disordered" evidence="1">
    <location>
        <begin position="42"/>
        <end position="68"/>
    </location>
</feature>
<evidence type="ECO:0000313" key="3">
    <source>
        <dbReference type="Proteomes" id="UP000886520"/>
    </source>
</evidence>
<dbReference type="PANTHER" id="PTHR13359:SF2">
    <property type="entry name" value="LARGE RIBOSOMAL SUBUNIT PROTEIN ML40"/>
    <property type="match status" value="1"/>
</dbReference>
<name>A0A9D4Z8H2_ADICA</name>
<accession>A0A9D4Z8H2</accession>
<dbReference type="PANTHER" id="PTHR13359">
    <property type="entry name" value="39S RIBOSOMAL PROTEIN L40, MITOCHONDRIAL"/>
    <property type="match status" value="1"/>
</dbReference>
<organism evidence="2 3">
    <name type="scientific">Adiantum capillus-veneris</name>
    <name type="common">Maidenhair fern</name>
    <dbReference type="NCBI Taxonomy" id="13818"/>
    <lineage>
        <taxon>Eukaryota</taxon>
        <taxon>Viridiplantae</taxon>
        <taxon>Streptophyta</taxon>
        <taxon>Embryophyta</taxon>
        <taxon>Tracheophyta</taxon>
        <taxon>Polypodiopsida</taxon>
        <taxon>Polypodiidae</taxon>
        <taxon>Polypodiales</taxon>
        <taxon>Pteridineae</taxon>
        <taxon>Pteridaceae</taxon>
        <taxon>Vittarioideae</taxon>
        <taxon>Adiantum</taxon>
    </lineage>
</organism>
<comment type="caution">
    <text evidence="2">The sequence shown here is derived from an EMBL/GenBank/DDBJ whole genome shotgun (WGS) entry which is preliminary data.</text>
</comment>
<keyword evidence="3" id="KW-1185">Reference proteome</keyword>
<dbReference type="GO" id="GO:0005762">
    <property type="term" value="C:mitochondrial large ribosomal subunit"/>
    <property type="evidence" value="ECO:0007669"/>
    <property type="project" value="InterPro"/>
</dbReference>
<dbReference type="EMBL" id="JABFUD020000019">
    <property type="protein sequence ID" value="KAI5065544.1"/>
    <property type="molecule type" value="Genomic_DNA"/>
</dbReference>